<keyword evidence="3" id="KW-1185">Reference proteome</keyword>
<dbReference type="EMBL" id="JAEKOZ010000003">
    <property type="protein sequence ID" value="MBJ3806725.1"/>
    <property type="molecule type" value="Genomic_DNA"/>
</dbReference>
<accession>A0ABS0X0M5</accession>
<feature type="region of interest" description="Disordered" evidence="1">
    <location>
        <begin position="1"/>
        <end position="58"/>
    </location>
</feature>
<gene>
    <name evidence="2" type="ORF">JGB26_06270</name>
</gene>
<proteinExistence type="predicted"/>
<evidence type="ECO:0000256" key="1">
    <source>
        <dbReference type="SAM" id="MobiDB-lite"/>
    </source>
</evidence>
<evidence type="ECO:0008006" key="4">
    <source>
        <dbReference type="Google" id="ProtNLM"/>
    </source>
</evidence>
<evidence type="ECO:0000313" key="2">
    <source>
        <dbReference type="EMBL" id="MBJ3806725.1"/>
    </source>
</evidence>
<dbReference type="Proteomes" id="UP000634780">
    <property type="component" value="Unassembled WGS sequence"/>
</dbReference>
<reference evidence="2 3" key="1">
    <citation type="submission" date="2020-12" db="EMBL/GenBank/DDBJ databases">
        <title>Streptomyces typhae sp. nov., a novel endophytic actinomycete isolated from the root of cattail pollen (Typha angustifolia L.).</title>
        <authorList>
            <person name="Peng C."/>
            <person name="Liu C."/>
        </authorList>
    </citation>
    <scope>NUCLEOTIDE SEQUENCE [LARGE SCALE GENOMIC DNA]</scope>
    <source>
        <strain evidence="2 3">JCM 4753</strain>
    </source>
</reference>
<sequence>MSDTAQPKKAPKGDGHTPAPPVDEPTTLGDGHTPVPPKKDKTVALGDGHTPAPPQRGV</sequence>
<comment type="caution">
    <text evidence="2">The sequence shown here is derived from an EMBL/GenBank/DDBJ whole genome shotgun (WGS) entry which is preliminary data.</text>
</comment>
<evidence type="ECO:0000313" key="3">
    <source>
        <dbReference type="Proteomes" id="UP000634780"/>
    </source>
</evidence>
<dbReference type="RefSeq" id="WP_190116206.1">
    <property type="nucleotide sequence ID" value="NZ_BMVR01000005.1"/>
</dbReference>
<protein>
    <recommendedName>
        <fullName evidence="4">Sigma-like protein</fullName>
    </recommendedName>
</protein>
<name>A0ABS0X0M5_9ACTN</name>
<organism evidence="2 3">
    <name type="scientific">Streptomyces flavofungini</name>
    <dbReference type="NCBI Taxonomy" id="68200"/>
    <lineage>
        <taxon>Bacteria</taxon>
        <taxon>Bacillati</taxon>
        <taxon>Actinomycetota</taxon>
        <taxon>Actinomycetes</taxon>
        <taxon>Kitasatosporales</taxon>
        <taxon>Streptomycetaceae</taxon>
        <taxon>Streptomyces</taxon>
    </lineage>
</organism>